<accession>A0A2R4WPV0</accession>
<proteinExistence type="predicted"/>
<evidence type="ECO:0000313" key="4">
    <source>
        <dbReference type="Proteomes" id="UP000244755"/>
    </source>
</evidence>
<reference evidence="3 4" key="1">
    <citation type="submission" date="2018-04" db="EMBL/GenBank/DDBJ databases">
        <title>Methylobacterium sp. PR1016A genome.</title>
        <authorList>
            <person name="Park W."/>
        </authorList>
    </citation>
    <scope>NUCLEOTIDE SEQUENCE [LARGE SCALE GENOMIC DNA]</scope>
    <source>
        <strain evidence="3 4">PR1016A</strain>
    </source>
</reference>
<keyword evidence="2" id="KW-0472">Membrane</keyword>
<evidence type="ECO:0000256" key="2">
    <source>
        <dbReference type="SAM" id="Phobius"/>
    </source>
</evidence>
<evidence type="ECO:0000313" key="3">
    <source>
        <dbReference type="EMBL" id="AWB23538.1"/>
    </source>
</evidence>
<organism evidence="3 4">
    <name type="scientific">Methylobacterium currus</name>
    <dbReference type="NCBI Taxonomy" id="2051553"/>
    <lineage>
        <taxon>Bacteria</taxon>
        <taxon>Pseudomonadati</taxon>
        <taxon>Pseudomonadota</taxon>
        <taxon>Alphaproteobacteria</taxon>
        <taxon>Hyphomicrobiales</taxon>
        <taxon>Methylobacteriaceae</taxon>
        <taxon>Methylobacterium</taxon>
    </lineage>
</organism>
<gene>
    <name evidence="3" type="ORF">DA075_23750</name>
</gene>
<dbReference type="AlphaFoldDB" id="A0A2R4WPV0"/>
<keyword evidence="4" id="KW-1185">Reference proteome</keyword>
<dbReference type="EMBL" id="CP028843">
    <property type="protein sequence ID" value="AWB23538.1"/>
    <property type="molecule type" value="Genomic_DNA"/>
</dbReference>
<dbReference type="KEGG" id="mee:DA075_23750"/>
<keyword evidence="2" id="KW-0812">Transmembrane</keyword>
<dbReference type="RefSeq" id="WP_099955322.1">
    <property type="nucleotide sequence ID" value="NZ_CP028843.1"/>
</dbReference>
<feature type="region of interest" description="Disordered" evidence="1">
    <location>
        <begin position="114"/>
        <end position="137"/>
    </location>
</feature>
<sequence>MNEETSTDTVSAEAVRRSLDGCLRAPAFRRSQKLAAFLSYIVEEELAGRGEAIKAYSIATQALGRADSFDASNDPSVRVEAGRLRRVLDEVYAEEGRRWPVRILVPVGAYRPSFEPQAEEDPRPPETLRPASAPAPVPVSAATVTPSLGSMGAKALALFETRGQAVLALLLAVIALLLAVEIALQIYVLAHD</sequence>
<protein>
    <recommendedName>
        <fullName evidence="5">Histidine kinase</fullName>
    </recommendedName>
</protein>
<evidence type="ECO:0000256" key="1">
    <source>
        <dbReference type="SAM" id="MobiDB-lite"/>
    </source>
</evidence>
<name>A0A2R4WPV0_9HYPH</name>
<feature type="transmembrane region" description="Helical" evidence="2">
    <location>
        <begin position="166"/>
        <end position="190"/>
    </location>
</feature>
<evidence type="ECO:0008006" key="5">
    <source>
        <dbReference type="Google" id="ProtNLM"/>
    </source>
</evidence>
<dbReference type="OrthoDB" id="100177at2"/>
<dbReference type="Proteomes" id="UP000244755">
    <property type="component" value="Chromosome 1"/>
</dbReference>
<keyword evidence="2" id="KW-1133">Transmembrane helix</keyword>